<dbReference type="Proteomes" id="UP001341840">
    <property type="component" value="Unassembled WGS sequence"/>
</dbReference>
<keyword evidence="1" id="KW-1133">Transmembrane helix</keyword>
<proteinExistence type="predicted"/>
<keyword evidence="1" id="KW-0812">Transmembrane</keyword>
<keyword evidence="3" id="KW-1185">Reference proteome</keyword>
<reference evidence="2 3" key="1">
    <citation type="journal article" date="2023" name="Plants (Basel)">
        <title>Bridging the Gap: Combining Genomics and Transcriptomics Approaches to Understand Stylosanthes scabra, an Orphan Legume from the Brazilian Caatinga.</title>
        <authorList>
            <person name="Ferreira-Neto J.R.C."/>
            <person name="da Silva M.D."/>
            <person name="Binneck E."/>
            <person name="de Melo N.F."/>
            <person name="da Silva R.H."/>
            <person name="de Melo A.L.T.M."/>
            <person name="Pandolfi V."/>
            <person name="Bustamante F.O."/>
            <person name="Brasileiro-Vidal A.C."/>
            <person name="Benko-Iseppon A.M."/>
        </authorList>
    </citation>
    <scope>NUCLEOTIDE SEQUENCE [LARGE SCALE GENOMIC DNA]</scope>
    <source>
        <tissue evidence="2">Leaves</tissue>
    </source>
</reference>
<sequence length="130" mass="14512">MPTQEDSVTRLGPVQSIRFDLGWLHLSYFLSRNFLSAYAQPLFAGDGQSDTVQPSRILSFSFRRSSVTASQPSLHLRCYVCLLSLSLEGANHNRPHSSFLLPGVFFFSSKGLVVLPFAPFFAPQKTNSIR</sequence>
<accession>A0ABU6SLN0</accession>
<dbReference type="EMBL" id="JASCZI010060926">
    <property type="protein sequence ID" value="MED6136833.1"/>
    <property type="molecule type" value="Genomic_DNA"/>
</dbReference>
<feature type="transmembrane region" description="Helical" evidence="1">
    <location>
        <begin position="99"/>
        <end position="122"/>
    </location>
</feature>
<organism evidence="2 3">
    <name type="scientific">Stylosanthes scabra</name>
    <dbReference type="NCBI Taxonomy" id="79078"/>
    <lineage>
        <taxon>Eukaryota</taxon>
        <taxon>Viridiplantae</taxon>
        <taxon>Streptophyta</taxon>
        <taxon>Embryophyta</taxon>
        <taxon>Tracheophyta</taxon>
        <taxon>Spermatophyta</taxon>
        <taxon>Magnoliopsida</taxon>
        <taxon>eudicotyledons</taxon>
        <taxon>Gunneridae</taxon>
        <taxon>Pentapetalae</taxon>
        <taxon>rosids</taxon>
        <taxon>fabids</taxon>
        <taxon>Fabales</taxon>
        <taxon>Fabaceae</taxon>
        <taxon>Papilionoideae</taxon>
        <taxon>50 kb inversion clade</taxon>
        <taxon>dalbergioids sensu lato</taxon>
        <taxon>Dalbergieae</taxon>
        <taxon>Pterocarpus clade</taxon>
        <taxon>Stylosanthes</taxon>
    </lineage>
</organism>
<comment type="caution">
    <text evidence="2">The sequence shown here is derived from an EMBL/GenBank/DDBJ whole genome shotgun (WGS) entry which is preliminary data.</text>
</comment>
<name>A0ABU6SLN0_9FABA</name>
<evidence type="ECO:0000256" key="1">
    <source>
        <dbReference type="SAM" id="Phobius"/>
    </source>
</evidence>
<gene>
    <name evidence="2" type="ORF">PIB30_059427</name>
</gene>
<protein>
    <submittedName>
        <fullName evidence="2">Uncharacterized protein</fullName>
    </submittedName>
</protein>
<evidence type="ECO:0000313" key="3">
    <source>
        <dbReference type="Proteomes" id="UP001341840"/>
    </source>
</evidence>
<keyword evidence="1" id="KW-0472">Membrane</keyword>
<evidence type="ECO:0000313" key="2">
    <source>
        <dbReference type="EMBL" id="MED6136833.1"/>
    </source>
</evidence>